<dbReference type="InterPro" id="IPR004300">
    <property type="entry name" value="Glyco_hydro_57_N"/>
</dbReference>
<dbReference type="STRING" id="906968.Trebr_1377"/>
<evidence type="ECO:0000313" key="4">
    <source>
        <dbReference type="EMBL" id="AEE16801.1"/>
    </source>
</evidence>
<dbReference type="eggNOG" id="COG1449">
    <property type="taxonomic scope" value="Bacteria"/>
</dbReference>
<dbReference type="PANTHER" id="PTHR36306:SF1">
    <property type="entry name" value="ALPHA-AMYLASE-RELATED"/>
    <property type="match status" value="1"/>
</dbReference>
<dbReference type="GO" id="GO:0005975">
    <property type="term" value="P:carbohydrate metabolic process"/>
    <property type="evidence" value="ECO:0007669"/>
    <property type="project" value="InterPro"/>
</dbReference>
<gene>
    <name evidence="4" type="ordered locus">Trebr_1377</name>
</gene>
<dbReference type="OrthoDB" id="8476at2"/>
<organism evidence="4 5">
    <name type="scientific">Treponema brennaborense (strain DSM 12168 / CIP 105900 / DD5/3)</name>
    <dbReference type="NCBI Taxonomy" id="906968"/>
    <lineage>
        <taxon>Bacteria</taxon>
        <taxon>Pseudomonadati</taxon>
        <taxon>Spirochaetota</taxon>
        <taxon>Spirochaetia</taxon>
        <taxon>Spirochaetales</taxon>
        <taxon>Treponemataceae</taxon>
        <taxon>Treponema</taxon>
    </lineage>
</organism>
<comment type="similarity">
    <text evidence="1">Belongs to the glycosyl hydrolase 57 family.</text>
</comment>
<dbReference type="InterPro" id="IPR011013">
    <property type="entry name" value="Gal_mutarotase_sf_dom"/>
</dbReference>
<dbReference type="InterPro" id="IPR052046">
    <property type="entry name" value="GH57_Enzymes"/>
</dbReference>
<evidence type="ECO:0000256" key="1">
    <source>
        <dbReference type="ARBA" id="ARBA00006821"/>
    </source>
</evidence>
<accession>F4LMQ4</accession>
<evidence type="ECO:0000259" key="3">
    <source>
        <dbReference type="Pfam" id="PF03065"/>
    </source>
</evidence>
<sequence length="624" mass="69585">MGTINLCFEIGNEYVSSSASGQILTSDANNFEHLYQSVYKKLVSFLYARPSYYFSFSFCGLQLEWFSKKHPEFLLILSELLGRKQIELFGGGYYEPLLPALLPVDRVGQIELMTTAHRRLVGKRPRGIRLPHDAWDASLISSLKTCGIEYVVLESSLIPSGKTPFLPYIVQDQGKSICVLGEYQHLLPSGTDADGSVQDPDSYLDSLISAVRQSGNTAEHAAVCCRFTPAQIGALLDSGWLERLFAETASLGYNDSVELSLPSRYMKLTQYFQRAYIPAAVCAADTAADGTAAGLSNIYDYMLRDPNAYLLYSKMMYVSMLVNQCRGDKIRKKAAREKLWEAQFGGAYVPSPGRDKAAIRQYAYHCLIQAEKTVRECSGFCDSVTSFDYDCDGIREYVCQFEQFSAYIQARGGSVYELDVYSSAVNYAGNSTGHTGLFLDYIFDVQKNKTETLTRQIYTETLFDSQKHEVRLSASGTFGDLNQPLTLRKNYVLTGNGIQVQYIIKNASPFPFKQQFAVESNFVLSPAGKETLQAEIVADDRKAVFTLPDRIPDEQQAVSLVRLSDSDVSFVFEPNENAAFSLSCGDGKLSAVLSWPIELAPGFEMEKVINFSVVPQLAKKRRRQ</sequence>
<keyword evidence="4" id="KW-0378">Hydrolase</keyword>
<dbReference type="HOGENOM" id="CLU_026700_0_0_12"/>
<dbReference type="EMBL" id="CP002696">
    <property type="protein sequence ID" value="AEE16801.1"/>
    <property type="molecule type" value="Genomic_DNA"/>
</dbReference>
<dbReference type="GO" id="GO:0016787">
    <property type="term" value="F:hydrolase activity"/>
    <property type="evidence" value="ECO:0007669"/>
    <property type="project" value="UniProtKB-KW"/>
</dbReference>
<name>F4LMQ4_TREBD</name>
<evidence type="ECO:0000313" key="5">
    <source>
        <dbReference type="Proteomes" id="UP000006546"/>
    </source>
</evidence>
<dbReference type="Proteomes" id="UP000006546">
    <property type="component" value="Chromosome"/>
</dbReference>
<dbReference type="AlphaFoldDB" id="F4LMQ4"/>
<proteinExistence type="inferred from homology"/>
<reference evidence="5" key="1">
    <citation type="submission" date="2011-04" db="EMBL/GenBank/DDBJ databases">
        <title>The complete genome of Treponema brennaborense DSM 12168.</title>
        <authorList>
            <person name="Lucas S."/>
            <person name="Han J."/>
            <person name="Lapidus A."/>
            <person name="Bruce D."/>
            <person name="Goodwin L."/>
            <person name="Pitluck S."/>
            <person name="Peters L."/>
            <person name="Kyrpides N."/>
            <person name="Mavromatis K."/>
            <person name="Ivanova N."/>
            <person name="Mikhailova N."/>
            <person name="Pagani I."/>
            <person name="Teshima H."/>
            <person name="Detter J.C."/>
            <person name="Tapia R."/>
            <person name="Han C."/>
            <person name="Land M."/>
            <person name="Hauser L."/>
            <person name="Markowitz V."/>
            <person name="Cheng J.-F."/>
            <person name="Hugenholtz P."/>
            <person name="Woyke T."/>
            <person name="Wu D."/>
            <person name="Gronow S."/>
            <person name="Wellnitz S."/>
            <person name="Brambilla E."/>
            <person name="Klenk H.-P."/>
            <person name="Eisen J.A."/>
        </authorList>
    </citation>
    <scope>NUCLEOTIDE SEQUENCE [LARGE SCALE GENOMIC DNA]</scope>
    <source>
        <strain evidence="5">DSM 12168 / CIP 105900 / DD5/3</strain>
    </source>
</reference>
<dbReference type="Gene3D" id="2.70.98.10">
    <property type="match status" value="1"/>
</dbReference>
<dbReference type="SUPFAM" id="SSF88713">
    <property type="entry name" value="Glycoside hydrolase/deacetylase"/>
    <property type="match status" value="1"/>
</dbReference>
<dbReference type="InterPro" id="IPR011330">
    <property type="entry name" value="Glyco_hydro/deAcase_b/a-brl"/>
</dbReference>
<dbReference type="InterPro" id="IPR014718">
    <property type="entry name" value="GH-type_carb-bd"/>
</dbReference>
<dbReference type="RefSeq" id="WP_013758506.1">
    <property type="nucleotide sequence ID" value="NC_015500.1"/>
</dbReference>
<protein>
    <submittedName>
        <fullName evidence="4">Glycoside hydrolase family 57</fullName>
    </submittedName>
</protein>
<dbReference type="PANTHER" id="PTHR36306">
    <property type="entry name" value="ALPHA-AMYLASE-RELATED-RELATED"/>
    <property type="match status" value="1"/>
</dbReference>
<feature type="domain" description="Glycoside hydrolase family 57 N-terminal" evidence="3">
    <location>
        <begin position="28"/>
        <end position="179"/>
    </location>
</feature>
<dbReference type="SUPFAM" id="SSF74650">
    <property type="entry name" value="Galactose mutarotase-like"/>
    <property type="match status" value="1"/>
</dbReference>
<keyword evidence="2" id="KW-0119">Carbohydrate metabolism</keyword>
<keyword evidence="5" id="KW-1185">Reference proteome</keyword>
<dbReference type="GO" id="GO:0030246">
    <property type="term" value="F:carbohydrate binding"/>
    <property type="evidence" value="ECO:0007669"/>
    <property type="project" value="InterPro"/>
</dbReference>
<dbReference type="Pfam" id="PF03065">
    <property type="entry name" value="Glyco_hydro_57"/>
    <property type="match status" value="1"/>
</dbReference>
<dbReference type="Gene3D" id="3.20.110.20">
    <property type="match status" value="1"/>
</dbReference>
<dbReference type="KEGG" id="tbe:Trebr_1377"/>
<evidence type="ECO:0000256" key="2">
    <source>
        <dbReference type="ARBA" id="ARBA00023277"/>
    </source>
</evidence>